<comment type="similarity">
    <text evidence="4">Belongs to the class-II pyridoxal-phosphate-dependent aminotransferase family.</text>
</comment>
<sequence length="152" mass="16213">YGAALAIDDAHSVGVLGPRGDGTAAHFGLVDEVDLIVGTFSKSLASIGGFAAGTENVIHFLKHHSRPLIFTAALPPGNTAGVLAALQVLQREPERRERLWKNARRLQDGLRSVGCRSKRRSCSGASCSTPACSPIRWFRLPCRHRCVGCAPA</sequence>
<dbReference type="EMBL" id="VBAL01000285">
    <property type="protein sequence ID" value="TMI95680.1"/>
    <property type="molecule type" value="Genomic_DNA"/>
</dbReference>
<dbReference type="InterPro" id="IPR015421">
    <property type="entry name" value="PyrdxlP-dep_Trfase_major"/>
</dbReference>
<dbReference type="Gene3D" id="3.40.640.10">
    <property type="entry name" value="Type I PLP-dependent aspartate aminotransferase-like (Major domain)"/>
    <property type="match status" value="1"/>
</dbReference>
<evidence type="ECO:0000256" key="2">
    <source>
        <dbReference type="ARBA" id="ARBA00022679"/>
    </source>
</evidence>
<organism evidence="6 7">
    <name type="scientific">Candidatus Segetimicrobium genomatis</name>
    <dbReference type="NCBI Taxonomy" id="2569760"/>
    <lineage>
        <taxon>Bacteria</taxon>
        <taxon>Bacillati</taxon>
        <taxon>Candidatus Sysuimicrobiota</taxon>
        <taxon>Candidatus Sysuimicrobiia</taxon>
        <taxon>Candidatus Sysuimicrobiales</taxon>
        <taxon>Candidatus Segetimicrobiaceae</taxon>
        <taxon>Candidatus Segetimicrobium</taxon>
    </lineage>
</organism>
<evidence type="ECO:0000256" key="3">
    <source>
        <dbReference type="ARBA" id="ARBA00022898"/>
    </source>
</evidence>
<keyword evidence="6" id="KW-0032">Aminotransferase</keyword>
<keyword evidence="2 6" id="KW-0808">Transferase</keyword>
<keyword evidence="3 4" id="KW-0663">Pyridoxal phosphate</keyword>
<dbReference type="InterPro" id="IPR050087">
    <property type="entry name" value="AON_synthase_class-II"/>
</dbReference>
<dbReference type="GO" id="GO:0030170">
    <property type="term" value="F:pyridoxal phosphate binding"/>
    <property type="evidence" value="ECO:0007669"/>
    <property type="project" value="InterPro"/>
</dbReference>
<comment type="cofactor">
    <cofactor evidence="1 4">
        <name>pyridoxal 5'-phosphate</name>
        <dbReference type="ChEBI" id="CHEBI:597326"/>
    </cofactor>
</comment>
<dbReference type="Pfam" id="PF00155">
    <property type="entry name" value="Aminotran_1_2"/>
    <property type="match status" value="1"/>
</dbReference>
<proteinExistence type="inferred from homology"/>
<accession>A0A537KIT3</accession>
<evidence type="ECO:0000259" key="5">
    <source>
        <dbReference type="Pfam" id="PF00155"/>
    </source>
</evidence>
<dbReference type="InterPro" id="IPR004839">
    <property type="entry name" value="Aminotransferase_I/II_large"/>
</dbReference>
<dbReference type="InterPro" id="IPR015424">
    <property type="entry name" value="PyrdxlP-dep_Trfase"/>
</dbReference>
<evidence type="ECO:0000313" key="7">
    <source>
        <dbReference type="Proteomes" id="UP000319353"/>
    </source>
</evidence>
<evidence type="ECO:0000313" key="6">
    <source>
        <dbReference type="EMBL" id="TMI95680.1"/>
    </source>
</evidence>
<dbReference type="PANTHER" id="PTHR13693">
    <property type="entry name" value="CLASS II AMINOTRANSFERASE/8-AMINO-7-OXONONANOATE SYNTHASE"/>
    <property type="match status" value="1"/>
</dbReference>
<feature type="domain" description="Aminotransferase class I/classII large" evidence="5">
    <location>
        <begin position="2"/>
        <end position="114"/>
    </location>
</feature>
<dbReference type="InterPro" id="IPR001917">
    <property type="entry name" value="Aminotrans_II_pyridoxalP_BS"/>
</dbReference>
<dbReference type="PANTHER" id="PTHR13693:SF3">
    <property type="entry name" value="LD36009P"/>
    <property type="match status" value="1"/>
</dbReference>
<dbReference type="AlphaFoldDB" id="A0A537KIT3"/>
<gene>
    <name evidence="6" type="ORF">E6H01_14320</name>
</gene>
<reference evidence="6 7" key="1">
    <citation type="journal article" date="2019" name="Nat. Microbiol.">
        <title>Mediterranean grassland soil C-N compound turnover is dependent on rainfall and depth, and is mediated by genomically divergent microorganisms.</title>
        <authorList>
            <person name="Diamond S."/>
            <person name="Andeer P.F."/>
            <person name="Li Z."/>
            <person name="Crits-Christoph A."/>
            <person name="Burstein D."/>
            <person name="Anantharaman K."/>
            <person name="Lane K.R."/>
            <person name="Thomas B.C."/>
            <person name="Pan C."/>
            <person name="Northen T.R."/>
            <person name="Banfield J.F."/>
        </authorList>
    </citation>
    <scope>NUCLEOTIDE SEQUENCE [LARGE SCALE GENOMIC DNA]</scope>
    <source>
        <strain evidence="6">NP_4</strain>
    </source>
</reference>
<evidence type="ECO:0000256" key="4">
    <source>
        <dbReference type="RuleBase" id="RU003693"/>
    </source>
</evidence>
<feature type="non-terminal residue" evidence="6">
    <location>
        <position position="1"/>
    </location>
</feature>
<comment type="caution">
    <text evidence="6">The sequence shown here is derived from an EMBL/GenBank/DDBJ whole genome shotgun (WGS) entry which is preliminary data.</text>
</comment>
<dbReference type="Gene3D" id="3.90.1150.10">
    <property type="entry name" value="Aspartate Aminotransferase, domain 1"/>
    <property type="match status" value="1"/>
</dbReference>
<dbReference type="SUPFAM" id="SSF53383">
    <property type="entry name" value="PLP-dependent transferases"/>
    <property type="match status" value="1"/>
</dbReference>
<protein>
    <submittedName>
        <fullName evidence="6">Aminotransferase class I/II-fold pyridoxal phosphate-dependent enzyme</fullName>
    </submittedName>
</protein>
<name>A0A537KIT3_9BACT</name>
<dbReference type="Proteomes" id="UP000319353">
    <property type="component" value="Unassembled WGS sequence"/>
</dbReference>
<evidence type="ECO:0000256" key="1">
    <source>
        <dbReference type="ARBA" id="ARBA00001933"/>
    </source>
</evidence>
<dbReference type="GO" id="GO:0008483">
    <property type="term" value="F:transaminase activity"/>
    <property type="evidence" value="ECO:0007669"/>
    <property type="project" value="UniProtKB-KW"/>
</dbReference>
<dbReference type="PROSITE" id="PS00599">
    <property type="entry name" value="AA_TRANSFER_CLASS_2"/>
    <property type="match status" value="1"/>
</dbReference>
<dbReference type="InterPro" id="IPR015422">
    <property type="entry name" value="PyrdxlP-dep_Trfase_small"/>
</dbReference>